<evidence type="ECO:0000256" key="2">
    <source>
        <dbReference type="ARBA" id="ARBA00023002"/>
    </source>
</evidence>
<dbReference type="Proteomes" id="UP000050469">
    <property type="component" value="Unassembled WGS sequence"/>
</dbReference>
<evidence type="ECO:0000313" key="6">
    <source>
        <dbReference type="Proteomes" id="UP000050469"/>
    </source>
</evidence>
<proteinExistence type="inferred from homology"/>
<dbReference type="InterPro" id="IPR036291">
    <property type="entry name" value="NAD(P)-bd_dom_sf"/>
</dbReference>
<organism evidence="5 6">
    <name type="scientific">Pseudomonas amygdali pv. photiniae</name>
    <dbReference type="NCBI Taxonomy" id="251724"/>
    <lineage>
        <taxon>Bacteria</taxon>
        <taxon>Pseudomonadati</taxon>
        <taxon>Pseudomonadota</taxon>
        <taxon>Gammaproteobacteria</taxon>
        <taxon>Pseudomonadales</taxon>
        <taxon>Pseudomonadaceae</taxon>
        <taxon>Pseudomonas</taxon>
        <taxon>Pseudomonas amygdali</taxon>
    </lineage>
</organism>
<evidence type="ECO:0000259" key="4">
    <source>
        <dbReference type="Pfam" id="PF01370"/>
    </source>
</evidence>
<sequence>MPIIRQVIRQQMTKITIGTFLMASAHTTQTPFNRLLLTGAAGGLGKVLRETLRSYANVLRLSDIAEMAPAVDDSEEVQVCDLADKDAVYRLIEGVDAIVHFGGVSVERPFEEILGANICGVFHIYEAARRHGVKRVIFASSNHVIGFYKQTETIDAHSPRRPDSYYGLSKSYGEDMASFYFDRYGIQTVSVRIGSSFPEPQNRRMMSTWLSFGDLTQLIERSLYTPDVGHTVVYGVSDNKTVWWDNRFASKLDYTPKDSSEIFRAKVEAQPEPAADDPAMVYQGGAFVASGPFGDQ</sequence>
<evidence type="ECO:0000256" key="3">
    <source>
        <dbReference type="ARBA" id="ARBA00023027"/>
    </source>
</evidence>
<feature type="domain" description="NAD-dependent epimerase/dehydratase" evidence="4">
    <location>
        <begin position="36"/>
        <end position="199"/>
    </location>
</feature>
<accession>A0A0N8RZD8</accession>
<dbReference type="Gene3D" id="3.40.50.720">
    <property type="entry name" value="NAD(P)-binding Rossmann-like Domain"/>
    <property type="match status" value="1"/>
</dbReference>
<comment type="similarity">
    <text evidence="1">Belongs to the NAD(P)-dependent epimerase/dehydratase family.</text>
</comment>
<dbReference type="Pfam" id="PF01370">
    <property type="entry name" value="Epimerase"/>
    <property type="match status" value="1"/>
</dbReference>
<dbReference type="SUPFAM" id="SSF51735">
    <property type="entry name" value="NAD(P)-binding Rossmann-fold domains"/>
    <property type="match status" value="1"/>
</dbReference>
<dbReference type="GO" id="GO:0016491">
    <property type="term" value="F:oxidoreductase activity"/>
    <property type="evidence" value="ECO:0007669"/>
    <property type="project" value="UniProtKB-KW"/>
</dbReference>
<dbReference type="InterPro" id="IPR001509">
    <property type="entry name" value="Epimerase_deHydtase"/>
</dbReference>
<gene>
    <name evidence="5" type="ORF">ALO53_100283</name>
</gene>
<keyword evidence="2" id="KW-0560">Oxidoreductase</keyword>
<name>A0A0N8RZD8_PSEA0</name>
<keyword evidence="3" id="KW-0520">NAD</keyword>
<dbReference type="AlphaFoldDB" id="A0A0N8RZD8"/>
<evidence type="ECO:0000256" key="1">
    <source>
        <dbReference type="ARBA" id="ARBA00007637"/>
    </source>
</evidence>
<protein>
    <submittedName>
        <fullName evidence="5">UDP-glucose 4-epimerase</fullName>
    </submittedName>
</protein>
<comment type="caution">
    <text evidence="5">The sequence shown here is derived from an EMBL/GenBank/DDBJ whole genome shotgun (WGS) entry which is preliminary data.</text>
</comment>
<reference evidence="5 6" key="1">
    <citation type="submission" date="2015-09" db="EMBL/GenBank/DDBJ databases">
        <title>Genome announcement of multiple Pseudomonas syringae strains.</title>
        <authorList>
            <person name="Thakur S."/>
            <person name="Wang P.W."/>
            <person name="Gong Y."/>
            <person name="Weir B.S."/>
            <person name="Guttman D.S."/>
        </authorList>
    </citation>
    <scope>NUCLEOTIDE SEQUENCE [LARGE SCALE GENOMIC DNA]</scope>
    <source>
        <strain evidence="5 6">ICMP7840</strain>
    </source>
</reference>
<dbReference type="PANTHER" id="PTHR43103">
    <property type="entry name" value="NUCLEOSIDE-DIPHOSPHATE-SUGAR EPIMERASE"/>
    <property type="match status" value="1"/>
</dbReference>
<evidence type="ECO:0000313" key="5">
    <source>
        <dbReference type="EMBL" id="KPX76111.1"/>
    </source>
</evidence>
<dbReference type="PANTHER" id="PTHR43103:SF5">
    <property type="entry name" value="4-EPIMERASE, PUTATIVE (AFU_ORTHOLOGUE AFUA_7G00360)-RELATED"/>
    <property type="match status" value="1"/>
</dbReference>
<dbReference type="PATRIC" id="fig|251724.3.peg.1997"/>
<dbReference type="EMBL" id="LJQO01000157">
    <property type="protein sequence ID" value="KPX76111.1"/>
    <property type="molecule type" value="Genomic_DNA"/>
</dbReference>